<keyword evidence="12" id="KW-1185">Reference proteome</keyword>
<sequence length="230" mass="24660">MRIALVGDRSPGVRSHARIPLLIEALREREGIALDPYWISTTDVSSVEGFDGIWILPGSPYRDEAGAVEAARVAREEDIPFLGTCGGFQHMLLEYARHVCGLDVAHAENDPGARDFLLTPLVCSLAGHEGRVRLTPGSRIEQIMGAPTTMEAYICSYGLNESYKQTLTGHGLVFSGHADDGAVRVAELPGHPFFLATMFQPELAGDGSRPHPVISAFAAAVAARQAVAGR</sequence>
<dbReference type="EMBL" id="BAABDQ010000059">
    <property type="protein sequence ID" value="GAA3619179.1"/>
    <property type="molecule type" value="Genomic_DNA"/>
</dbReference>
<keyword evidence="7" id="KW-0315">Glutamine amidotransferase</keyword>
<dbReference type="InterPro" id="IPR004468">
    <property type="entry name" value="CTP_synthase"/>
</dbReference>
<evidence type="ECO:0000256" key="9">
    <source>
        <dbReference type="ARBA" id="ARBA00047781"/>
    </source>
</evidence>
<evidence type="ECO:0000256" key="6">
    <source>
        <dbReference type="ARBA" id="ARBA00022840"/>
    </source>
</evidence>
<evidence type="ECO:0000256" key="5">
    <source>
        <dbReference type="ARBA" id="ARBA00022741"/>
    </source>
</evidence>
<evidence type="ECO:0000256" key="3">
    <source>
        <dbReference type="ARBA" id="ARBA00012291"/>
    </source>
</evidence>
<evidence type="ECO:0000313" key="12">
    <source>
        <dbReference type="Proteomes" id="UP001500630"/>
    </source>
</evidence>
<keyword evidence="4" id="KW-0436">Ligase</keyword>
<dbReference type="PANTHER" id="PTHR11550">
    <property type="entry name" value="CTP SYNTHASE"/>
    <property type="match status" value="1"/>
</dbReference>
<keyword evidence="6" id="KW-0067">ATP-binding</keyword>
<dbReference type="InterPro" id="IPR017926">
    <property type="entry name" value="GATASE"/>
</dbReference>
<dbReference type="Proteomes" id="UP001500630">
    <property type="component" value="Unassembled WGS sequence"/>
</dbReference>
<reference evidence="12" key="1">
    <citation type="journal article" date="2019" name="Int. J. Syst. Evol. Microbiol.">
        <title>The Global Catalogue of Microorganisms (GCM) 10K type strain sequencing project: providing services to taxonomists for standard genome sequencing and annotation.</title>
        <authorList>
            <consortium name="The Broad Institute Genomics Platform"/>
            <consortium name="The Broad Institute Genome Sequencing Center for Infectious Disease"/>
            <person name="Wu L."/>
            <person name="Ma J."/>
        </authorList>
    </citation>
    <scope>NUCLEOTIDE SEQUENCE [LARGE SCALE GENOMIC DNA]</scope>
    <source>
        <strain evidence="12">JCM 17326</strain>
    </source>
</reference>
<keyword evidence="5" id="KW-0547">Nucleotide-binding</keyword>
<dbReference type="PROSITE" id="PS51273">
    <property type="entry name" value="GATASE_TYPE_1"/>
    <property type="match status" value="1"/>
</dbReference>
<name>A0ABP6ZW77_9ACTN</name>
<keyword evidence="8" id="KW-0665">Pyrimidine biosynthesis</keyword>
<dbReference type="RefSeq" id="WP_345578429.1">
    <property type="nucleotide sequence ID" value="NZ_BAABDQ010000059.1"/>
</dbReference>
<feature type="domain" description="Glutamine amidotransferase" evidence="10">
    <location>
        <begin position="22"/>
        <end position="107"/>
    </location>
</feature>
<dbReference type="Gene3D" id="3.40.50.880">
    <property type="match status" value="1"/>
</dbReference>
<organism evidence="11 12">
    <name type="scientific">Nonomuraea rosea</name>
    <dbReference type="NCBI Taxonomy" id="638574"/>
    <lineage>
        <taxon>Bacteria</taxon>
        <taxon>Bacillati</taxon>
        <taxon>Actinomycetota</taxon>
        <taxon>Actinomycetes</taxon>
        <taxon>Streptosporangiales</taxon>
        <taxon>Streptosporangiaceae</taxon>
        <taxon>Nonomuraea</taxon>
    </lineage>
</organism>
<proteinExistence type="inferred from homology"/>
<protein>
    <recommendedName>
        <fullName evidence="3">CTP synthase (glutamine hydrolyzing)</fullName>
        <ecNumber evidence="3">6.3.4.2</ecNumber>
    </recommendedName>
</protein>
<evidence type="ECO:0000256" key="2">
    <source>
        <dbReference type="ARBA" id="ARBA00007533"/>
    </source>
</evidence>
<dbReference type="SUPFAM" id="SSF52317">
    <property type="entry name" value="Class I glutamine amidotransferase-like"/>
    <property type="match status" value="1"/>
</dbReference>
<dbReference type="Pfam" id="PF00117">
    <property type="entry name" value="GATase"/>
    <property type="match status" value="1"/>
</dbReference>
<evidence type="ECO:0000256" key="8">
    <source>
        <dbReference type="ARBA" id="ARBA00022975"/>
    </source>
</evidence>
<evidence type="ECO:0000256" key="1">
    <source>
        <dbReference type="ARBA" id="ARBA00005171"/>
    </source>
</evidence>
<evidence type="ECO:0000256" key="4">
    <source>
        <dbReference type="ARBA" id="ARBA00022598"/>
    </source>
</evidence>
<accession>A0ABP6ZW77</accession>
<comment type="caution">
    <text evidence="11">The sequence shown here is derived from an EMBL/GenBank/DDBJ whole genome shotgun (WGS) entry which is preliminary data.</text>
</comment>
<gene>
    <name evidence="11" type="ORF">GCM10022419_125940</name>
</gene>
<dbReference type="EC" id="6.3.4.2" evidence="3"/>
<evidence type="ECO:0000313" key="11">
    <source>
        <dbReference type="EMBL" id="GAA3619179.1"/>
    </source>
</evidence>
<dbReference type="PANTHER" id="PTHR11550:SF0">
    <property type="entry name" value="CTP SYNTHASE-RELATED"/>
    <property type="match status" value="1"/>
</dbReference>
<evidence type="ECO:0000259" key="10">
    <source>
        <dbReference type="Pfam" id="PF00117"/>
    </source>
</evidence>
<dbReference type="InterPro" id="IPR029062">
    <property type="entry name" value="Class_I_gatase-like"/>
</dbReference>
<comment type="catalytic activity">
    <reaction evidence="9">
        <text>UTP + L-glutamine + ATP + H2O = CTP + L-glutamate + ADP + phosphate + 2 H(+)</text>
        <dbReference type="Rhea" id="RHEA:26426"/>
        <dbReference type="ChEBI" id="CHEBI:15377"/>
        <dbReference type="ChEBI" id="CHEBI:15378"/>
        <dbReference type="ChEBI" id="CHEBI:29985"/>
        <dbReference type="ChEBI" id="CHEBI:30616"/>
        <dbReference type="ChEBI" id="CHEBI:37563"/>
        <dbReference type="ChEBI" id="CHEBI:43474"/>
        <dbReference type="ChEBI" id="CHEBI:46398"/>
        <dbReference type="ChEBI" id="CHEBI:58359"/>
        <dbReference type="ChEBI" id="CHEBI:456216"/>
        <dbReference type="EC" id="6.3.4.2"/>
    </reaction>
</comment>
<evidence type="ECO:0000256" key="7">
    <source>
        <dbReference type="ARBA" id="ARBA00022962"/>
    </source>
</evidence>
<dbReference type="NCBIfam" id="NF004836">
    <property type="entry name" value="PRK06186.1"/>
    <property type="match status" value="1"/>
</dbReference>
<comment type="similarity">
    <text evidence="2">Belongs to the CTP synthase family.</text>
</comment>
<comment type="pathway">
    <text evidence="1">Pyrimidine metabolism; CTP biosynthesis via de novo pathway; CTP from UDP: step 2/2.</text>
</comment>